<dbReference type="Gene3D" id="3.40.1410.10">
    <property type="entry name" value="Chorismate lyase-like"/>
    <property type="match status" value="1"/>
</dbReference>
<dbReference type="SUPFAM" id="SSF64288">
    <property type="entry name" value="Chorismate lyase-like"/>
    <property type="match status" value="1"/>
</dbReference>
<accession>K0VCT2</accession>
<dbReference type="PANTHER" id="PTHR44846">
    <property type="entry name" value="MANNOSYL-D-GLYCERATE TRANSPORT/METABOLISM SYSTEM REPRESSOR MNGR-RELATED"/>
    <property type="match status" value="1"/>
</dbReference>
<dbReference type="RefSeq" id="WP_003930219.1">
    <property type="nucleotide sequence ID" value="NZ_JH814689.1"/>
</dbReference>
<dbReference type="InterPro" id="IPR011663">
    <property type="entry name" value="UTRA"/>
</dbReference>
<dbReference type="GO" id="GO:0003700">
    <property type="term" value="F:DNA-binding transcription factor activity"/>
    <property type="evidence" value="ECO:0007669"/>
    <property type="project" value="InterPro"/>
</dbReference>
<evidence type="ECO:0000259" key="4">
    <source>
        <dbReference type="PROSITE" id="PS50949"/>
    </source>
</evidence>
<keyword evidence="6" id="KW-1185">Reference proteome</keyword>
<protein>
    <submittedName>
        <fullName evidence="5">Regulatory protein GntR</fullName>
    </submittedName>
</protein>
<dbReference type="EMBL" id="ALQA01000027">
    <property type="protein sequence ID" value="EJZ08874.1"/>
    <property type="molecule type" value="Genomic_DNA"/>
</dbReference>
<comment type="caution">
    <text evidence="5">The sequence shown here is derived from an EMBL/GenBank/DDBJ whole genome shotgun (WGS) entry which is preliminary data.</text>
</comment>
<dbReference type="Gene3D" id="1.10.10.10">
    <property type="entry name" value="Winged helix-like DNA-binding domain superfamily/Winged helix DNA-binding domain"/>
    <property type="match status" value="1"/>
</dbReference>
<dbReference type="Pfam" id="PF07702">
    <property type="entry name" value="UTRA"/>
    <property type="match status" value="1"/>
</dbReference>
<dbReference type="Proteomes" id="UP000006072">
    <property type="component" value="Unassembled WGS sequence"/>
</dbReference>
<dbReference type="SUPFAM" id="SSF46785">
    <property type="entry name" value="Winged helix' DNA-binding domain"/>
    <property type="match status" value="1"/>
</dbReference>
<dbReference type="InterPro" id="IPR050679">
    <property type="entry name" value="Bact_HTH_transcr_reg"/>
</dbReference>
<gene>
    <name evidence="5" type="ORF">MVAC_14198</name>
</gene>
<dbReference type="InterPro" id="IPR036390">
    <property type="entry name" value="WH_DNA-bd_sf"/>
</dbReference>
<dbReference type="PATRIC" id="fig|1194972.3.peg.2834"/>
<feature type="domain" description="HTH gntR-type" evidence="4">
    <location>
        <begin position="7"/>
        <end position="75"/>
    </location>
</feature>
<proteinExistence type="predicted"/>
<name>K0VCT2_MYCVA</name>
<dbReference type="AlphaFoldDB" id="K0VCT2"/>
<dbReference type="HOGENOM" id="CLU_063236_3_2_11"/>
<evidence type="ECO:0000313" key="5">
    <source>
        <dbReference type="EMBL" id="EJZ08874.1"/>
    </source>
</evidence>
<reference evidence="5 6" key="1">
    <citation type="journal article" date="2012" name="J. Bacteriol.">
        <title>Complete Genome Sequence of Mycobacterium vaccae Type Strain ATCC 25954.</title>
        <authorList>
            <person name="Ho Y.S."/>
            <person name="Adroub S.A."/>
            <person name="Abadi M."/>
            <person name="Al Alwan B."/>
            <person name="Alkhateeb R."/>
            <person name="Gao G."/>
            <person name="Ragab A."/>
            <person name="Ali S."/>
            <person name="van Soolingen D."/>
            <person name="Bitter W."/>
            <person name="Pain A."/>
            <person name="Abdallah A.M."/>
        </authorList>
    </citation>
    <scope>NUCLEOTIDE SEQUENCE [LARGE SCALE GENOMIC DNA]</scope>
    <source>
        <strain evidence="5 6">ATCC 25954</strain>
    </source>
</reference>
<dbReference type="PROSITE" id="PS50949">
    <property type="entry name" value="HTH_GNTR"/>
    <property type="match status" value="1"/>
</dbReference>
<evidence type="ECO:0000256" key="1">
    <source>
        <dbReference type="ARBA" id="ARBA00023015"/>
    </source>
</evidence>
<evidence type="ECO:0000313" key="6">
    <source>
        <dbReference type="Proteomes" id="UP000006072"/>
    </source>
</evidence>
<dbReference type="eggNOG" id="COG2188">
    <property type="taxonomic scope" value="Bacteria"/>
</dbReference>
<evidence type="ECO:0000256" key="3">
    <source>
        <dbReference type="ARBA" id="ARBA00023163"/>
    </source>
</evidence>
<sequence length="253" mass="27800">MTATAGDHRYLQVARTLRKEIVDGVYPVGSHLPTEHELCERFAVSRYTIREALRRLREDNLVESRPRAGTLVVPRPSTNSYAQDVVSIDDLLAFAQGARFAIETNSMVTVDDALAARTGLTSGSEWLAVTGYRRADDATAPICRTEYFINRSFAAVGRLLQRHSGPIFPLIEDLFGVSIVEVHQEISAVVLDTGLAARLQIAAGTAALQMQRSYTTSDGEIAQVTVNTHPSSRFRHAMTMRRVNPSGLSRDAS</sequence>
<dbReference type="SMART" id="SM00345">
    <property type="entry name" value="HTH_GNTR"/>
    <property type="match status" value="1"/>
</dbReference>
<evidence type="ECO:0000256" key="2">
    <source>
        <dbReference type="ARBA" id="ARBA00023125"/>
    </source>
</evidence>
<dbReference type="GO" id="GO:0003677">
    <property type="term" value="F:DNA binding"/>
    <property type="evidence" value="ECO:0007669"/>
    <property type="project" value="UniProtKB-KW"/>
</dbReference>
<organism evidence="5 6">
    <name type="scientific">Mycolicibacterium vaccae ATCC 25954</name>
    <dbReference type="NCBI Taxonomy" id="1194972"/>
    <lineage>
        <taxon>Bacteria</taxon>
        <taxon>Bacillati</taxon>
        <taxon>Actinomycetota</taxon>
        <taxon>Actinomycetes</taxon>
        <taxon>Mycobacteriales</taxon>
        <taxon>Mycobacteriaceae</taxon>
        <taxon>Mycolicibacterium</taxon>
    </lineage>
</organism>
<dbReference type="CDD" id="cd07377">
    <property type="entry name" value="WHTH_GntR"/>
    <property type="match status" value="1"/>
</dbReference>
<dbReference type="InterPro" id="IPR036388">
    <property type="entry name" value="WH-like_DNA-bd_sf"/>
</dbReference>
<dbReference type="InterPro" id="IPR000524">
    <property type="entry name" value="Tscrpt_reg_HTH_GntR"/>
</dbReference>
<dbReference type="PANTHER" id="PTHR44846:SF17">
    <property type="entry name" value="GNTR-FAMILY TRANSCRIPTIONAL REGULATOR"/>
    <property type="match status" value="1"/>
</dbReference>
<dbReference type="PRINTS" id="PR00035">
    <property type="entry name" value="HTHGNTR"/>
</dbReference>
<dbReference type="InterPro" id="IPR028978">
    <property type="entry name" value="Chorismate_lyase_/UTRA_dom_sf"/>
</dbReference>
<dbReference type="Pfam" id="PF00392">
    <property type="entry name" value="GntR"/>
    <property type="match status" value="1"/>
</dbReference>
<keyword evidence="3" id="KW-0804">Transcription</keyword>
<dbReference type="SMART" id="SM00866">
    <property type="entry name" value="UTRA"/>
    <property type="match status" value="1"/>
</dbReference>
<keyword evidence="2" id="KW-0238">DNA-binding</keyword>
<keyword evidence="1" id="KW-0805">Transcription regulation</keyword>
<dbReference type="GO" id="GO:0045892">
    <property type="term" value="P:negative regulation of DNA-templated transcription"/>
    <property type="evidence" value="ECO:0007669"/>
    <property type="project" value="TreeGrafter"/>
</dbReference>